<dbReference type="NCBIfam" id="TIGR00972">
    <property type="entry name" value="3a0107s01c2"/>
    <property type="match status" value="1"/>
</dbReference>
<dbReference type="Gene3D" id="3.40.50.300">
    <property type="entry name" value="P-loop containing nucleotide triphosphate hydrolases"/>
    <property type="match status" value="1"/>
</dbReference>
<evidence type="ECO:0000256" key="4">
    <source>
        <dbReference type="ARBA" id="ARBA00022967"/>
    </source>
</evidence>
<dbReference type="EMBL" id="AP018448">
    <property type="protein sequence ID" value="BBC34417.1"/>
    <property type="molecule type" value="Genomic_DNA"/>
</dbReference>
<evidence type="ECO:0000256" key="2">
    <source>
        <dbReference type="ARBA" id="ARBA00022741"/>
    </source>
</evidence>
<dbReference type="InterPro" id="IPR027417">
    <property type="entry name" value="P-loop_NTPase"/>
</dbReference>
<evidence type="ECO:0000259" key="5">
    <source>
        <dbReference type="PROSITE" id="PS50893"/>
    </source>
</evidence>
<dbReference type="PROSITE" id="PS50893">
    <property type="entry name" value="ABC_TRANSPORTER_2"/>
    <property type="match status" value="1"/>
</dbReference>
<dbReference type="InterPro" id="IPR017871">
    <property type="entry name" value="ABC_transporter-like_CS"/>
</dbReference>
<dbReference type="SMART" id="SM00382">
    <property type="entry name" value="AAA"/>
    <property type="match status" value="1"/>
</dbReference>
<evidence type="ECO:0000313" key="7">
    <source>
        <dbReference type="Proteomes" id="UP001321542"/>
    </source>
</evidence>
<keyword evidence="1" id="KW-0813">Transport</keyword>
<dbReference type="GO" id="GO:0005524">
    <property type="term" value="F:ATP binding"/>
    <property type="evidence" value="ECO:0007669"/>
    <property type="project" value="UniProtKB-KW"/>
</dbReference>
<evidence type="ECO:0000256" key="3">
    <source>
        <dbReference type="ARBA" id="ARBA00022840"/>
    </source>
</evidence>
<dbReference type="InterPro" id="IPR003593">
    <property type="entry name" value="AAA+_ATPase"/>
</dbReference>
<protein>
    <submittedName>
        <fullName evidence="6">Phosphate import ATP-binding protein PstB</fullName>
    </submittedName>
</protein>
<gene>
    <name evidence="6" type="ORF">SGFS_057110</name>
</gene>
<dbReference type="InterPro" id="IPR005670">
    <property type="entry name" value="PstB-like"/>
</dbReference>
<dbReference type="Pfam" id="PF00005">
    <property type="entry name" value="ABC_tran"/>
    <property type="match status" value="1"/>
</dbReference>
<reference evidence="6 7" key="1">
    <citation type="journal article" date="2010" name="ChemBioChem">
        <title>Cloning and characterization of the biosynthetic gene cluster of 16-membered macrolide antibiotic FD-891: involvement of a dual functional cytochrome P450 monooxygenase catalyzing epoxidation and hydroxylation.</title>
        <authorList>
            <person name="Kudo F."/>
            <person name="Motegi A."/>
            <person name="Mizoue K."/>
            <person name="Eguchi T."/>
        </authorList>
    </citation>
    <scope>NUCLEOTIDE SEQUENCE [LARGE SCALE GENOMIC DNA]</scope>
    <source>
        <strain evidence="6 7">A-8890</strain>
    </source>
</reference>
<dbReference type="CDD" id="cd03260">
    <property type="entry name" value="ABC_PstB_phosphate_transporter"/>
    <property type="match status" value="1"/>
</dbReference>
<dbReference type="PANTHER" id="PTHR43423:SF1">
    <property type="entry name" value="ABC TRANSPORTER I FAMILY MEMBER 17"/>
    <property type="match status" value="1"/>
</dbReference>
<dbReference type="Proteomes" id="UP001321542">
    <property type="component" value="Chromosome"/>
</dbReference>
<dbReference type="PROSITE" id="PS00211">
    <property type="entry name" value="ABC_TRANSPORTER_1"/>
    <property type="match status" value="1"/>
</dbReference>
<feature type="domain" description="ABC transporter" evidence="5">
    <location>
        <begin position="8"/>
        <end position="250"/>
    </location>
</feature>
<keyword evidence="2" id="KW-0547">Nucleotide-binding</keyword>
<keyword evidence="4" id="KW-1278">Translocase</keyword>
<evidence type="ECO:0000256" key="1">
    <source>
        <dbReference type="ARBA" id="ARBA00022448"/>
    </source>
</evidence>
<name>A0ABM8HLI1_9ACTN</name>
<accession>A0ABM8HLI1</accession>
<reference evidence="6 7" key="2">
    <citation type="journal article" date="2023" name="ChemBioChem">
        <title>Acyltransferase Domain Exchange between Two Independent Type I Polyketide Synthases in the Same Producer Strain of Macrolide Antibiotics.</title>
        <authorList>
            <person name="Kudo F."/>
            <person name="Kishikawa K."/>
            <person name="Tsuboi K."/>
            <person name="Kido T."/>
            <person name="Usui T."/>
            <person name="Hashimoto J."/>
            <person name="Shin-Ya K."/>
            <person name="Miyanaga A."/>
            <person name="Eguchi T."/>
        </authorList>
    </citation>
    <scope>NUCLEOTIDE SEQUENCE [LARGE SCALE GENOMIC DNA]</scope>
    <source>
        <strain evidence="6 7">A-8890</strain>
    </source>
</reference>
<dbReference type="SUPFAM" id="SSF52540">
    <property type="entry name" value="P-loop containing nucleoside triphosphate hydrolases"/>
    <property type="match status" value="1"/>
</dbReference>
<proteinExistence type="predicted"/>
<keyword evidence="7" id="KW-1185">Reference proteome</keyword>
<organism evidence="6 7">
    <name type="scientific">Streptomyces graminofaciens</name>
    <dbReference type="NCBI Taxonomy" id="68212"/>
    <lineage>
        <taxon>Bacteria</taxon>
        <taxon>Bacillati</taxon>
        <taxon>Actinomycetota</taxon>
        <taxon>Actinomycetes</taxon>
        <taxon>Kitasatosporales</taxon>
        <taxon>Streptomycetaceae</taxon>
        <taxon>Streptomyces</taxon>
    </lineage>
</organism>
<dbReference type="PANTHER" id="PTHR43423">
    <property type="entry name" value="ABC TRANSPORTER I FAMILY MEMBER 17"/>
    <property type="match status" value="1"/>
</dbReference>
<keyword evidence="3 6" id="KW-0067">ATP-binding</keyword>
<sequence>MIHMAKRIDVSGLNAYYGSFRAIEDISMAIEPRTVTAFIGPSGCGKSTFLRTLNRMHEVTPGGRVEGKVMLDDENLYGAGVDPVSVRREVGMVFQRPNPFPTMSIYDNVAAGLKLVGTKKKSELDVIVEKSLKGANLWNEVKDRLNKPGSGLSGGQQQRLCIARAIAVEPKVLLMDEPCSALDPISTLAIEDLIGELKERFTIVIVTHNMQQAARVSDRTAFFNLAAVGQPGKLIEIDDTERIFSNPSVQATEDYISGRFG</sequence>
<dbReference type="InterPro" id="IPR003439">
    <property type="entry name" value="ABC_transporter-like_ATP-bd"/>
</dbReference>
<evidence type="ECO:0000313" key="6">
    <source>
        <dbReference type="EMBL" id="BBC34417.1"/>
    </source>
</evidence>